<dbReference type="Proteomes" id="UP000544872">
    <property type="component" value="Unassembled WGS sequence"/>
</dbReference>
<feature type="signal peptide" evidence="1">
    <location>
        <begin position="1"/>
        <end position="26"/>
    </location>
</feature>
<evidence type="ECO:0000256" key="1">
    <source>
        <dbReference type="SAM" id="SignalP"/>
    </source>
</evidence>
<dbReference type="RefSeq" id="WP_184261116.1">
    <property type="nucleotide sequence ID" value="NZ_JACIIX010000001.1"/>
</dbReference>
<organism evidence="2 3">
    <name type="scientific">Novispirillum itersonii</name>
    <name type="common">Aquaspirillum itersonii</name>
    <dbReference type="NCBI Taxonomy" id="189"/>
    <lineage>
        <taxon>Bacteria</taxon>
        <taxon>Pseudomonadati</taxon>
        <taxon>Pseudomonadota</taxon>
        <taxon>Alphaproteobacteria</taxon>
        <taxon>Rhodospirillales</taxon>
        <taxon>Novispirillaceae</taxon>
        <taxon>Novispirillum</taxon>
    </lineage>
</organism>
<dbReference type="EMBL" id="JACIIX010000001">
    <property type="protein sequence ID" value="MBB6209161.1"/>
    <property type="molecule type" value="Genomic_DNA"/>
</dbReference>
<keyword evidence="3" id="KW-1185">Reference proteome</keyword>
<comment type="caution">
    <text evidence="2">The sequence shown here is derived from an EMBL/GenBank/DDBJ whole genome shotgun (WGS) entry which is preliminary data.</text>
</comment>
<proteinExistence type="predicted"/>
<evidence type="ECO:0000313" key="3">
    <source>
        <dbReference type="Proteomes" id="UP000544872"/>
    </source>
</evidence>
<gene>
    <name evidence="2" type="ORF">FHS48_000542</name>
</gene>
<protein>
    <recommendedName>
        <fullName evidence="4">VCBS repeat-containing protein</fullName>
    </recommendedName>
</protein>
<dbReference type="AlphaFoldDB" id="A0A7X0DKP2"/>
<reference evidence="2 3" key="1">
    <citation type="submission" date="2020-08" db="EMBL/GenBank/DDBJ databases">
        <title>Genomic Encyclopedia of Type Strains, Phase IV (KMG-IV): sequencing the most valuable type-strain genomes for metagenomic binning, comparative biology and taxonomic classification.</title>
        <authorList>
            <person name="Goeker M."/>
        </authorList>
    </citation>
    <scope>NUCLEOTIDE SEQUENCE [LARGE SCALE GENOMIC DNA]</scope>
    <source>
        <strain evidence="2 3">DSM 11590</strain>
    </source>
</reference>
<evidence type="ECO:0008006" key="4">
    <source>
        <dbReference type="Google" id="ProtNLM"/>
    </source>
</evidence>
<feature type="chain" id="PRO_5030878096" description="VCBS repeat-containing protein" evidence="1">
    <location>
        <begin position="27"/>
        <end position="151"/>
    </location>
</feature>
<evidence type="ECO:0000313" key="2">
    <source>
        <dbReference type="EMBL" id="MBB6209161.1"/>
    </source>
</evidence>
<accession>A0A7X0DKP2</accession>
<name>A0A7X0DKP2_NOVIT</name>
<sequence length="151" mass="15844">MDTGRRLIRGAAAVCLLSGLAAGAVAAPAGRMTDLSGDGIADTVTVTPTSPDAAVLSVRIGRSGETASLAVGWCQGCGPVYAVFHSGMLDGDDLAVFSPDRQTLRWMQWWGGRLIEQKAIPLNGEGRGIEALDDKTVNIRLRNADMVTISF</sequence>
<keyword evidence="1" id="KW-0732">Signal</keyword>